<name>A0A068NJA6_FIMGI</name>
<sequence length="301" mass="33320">MPLRPPKPEAKRSVAFRRNDDYAVWDERGLTIRHGDRTRTSLLDDLPVSPRLFSHEQILRTVEMVNSGERSKNAAGLSGAIRIGRDAYFLVRWEDSKRRPWMEALVRVPLSGKALWPEVVGKFEGMSLAYKPIDDRLIPLGEDIAVVTRKPGAWGVATFNPKSKQFDFHGMGDDLLSYMSTGRKSAVYVEKTAFGPLQAGQVDLGTGQRSPVFEARANVRFLDTEHPLFVVSSTPGSARVHNVETGAEWSIPPNSGIARAGANLLVWTPADAPKTATLYRTDRWGVVARWGEKGEALGVGR</sequence>
<evidence type="ECO:0000313" key="1">
    <source>
        <dbReference type="EMBL" id="AIE83556.1"/>
    </source>
</evidence>
<dbReference type="KEGG" id="fgi:OP10G_0188"/>
<reference evidence="1 2" key="1">
    <citation type="journal article" date="2014" name="PLoS ONE">
        <title>The first complete genome sequence of the class fimbriimonadia in the phylum armatimonadetes.</title>
        <authorList>
            <person name="Hu Z.Y."/>
            <person name="Wang Y.Z."/>
            <person name="Im W.T."/>
            <person name="Wang S.Y."/>
            <person name="Zhao G.P."/>
            <person name="Zheng H.J."/>
            <person name="Quan Z.X."/>
        </authorList>
    </citation>
    <scope>NUCLEOTIDE SEQUENCE [LARGE SCALE GENOMIC DNA]</scope>
    <source>
        <strain evidence="1">Gsoil 348</strain>
    </source>
</reference>
<dbReference type="Proteomes" id="UP000027982">
    <property type="component" value="Chromosome"/>
</dbReference>
<dbReference type="HOGENOM" id="CLU_923624_0_0_0"/>
<organism evidence="1 2">
    <name type="scientific">Fimbriimonas ginsengisoli Gsoil 348</name>
    <dbReference type="NCBI Taxonomy" id="661478"/>
    <lineage>
        <taxon>Bacteria</taxon>
        <taxon>Bacillati</taxon>
        <taxon>Armatimonadota</taxon>
        <taxon>Fimbriimonadia</taxon>
        <taxon>Fimbriimonadales</taxon>
        <taxon>Fimbriimonadaceae</taxon>
        <taxon>Fimbriimonas</taxon>
    </lineage>
</organism>
<dbReference type="EMBL" id="CP007139">
    <property type="protein sequence ID" value="AIE83556.1"/>
    <property type="molecule type" value="Genomic_DNA"/>
</dbReference>
<evidence type="ECO:0000313" key="2">
    <source>
        <dbReference type="Proteomes" id="UP000027982"/>
    </source>
</evidence>
<proteinExistence type="predicted"/>
<protein>
    <submittedName>
        <fullName evidence="1">Uncharacterized protein</fullName>
    </submittedName>
</protein>
<gene>
    <name evidence="1" type="ORF">OP10G_0188</name>
</gene>
<keyword evidence="2" id="KW-1185">Reference proteome</keyword>
<accession>A0A068NJA6</accession>
<dbReference type="AlphaFoldDB" id="A0A068NJA6"/>